<dbReference type="RefSeq" id="WP_109649001.1">
    <property type="nucleotide sequence ID" value="NZ_JACWLN010000010.1"/>
</dbReference>
<name>A0A316E991_9FLAO</name>
<protein>
    <submittedName>
        <fullName evidence="2">DUF423 domain-containing protein</fullName>
    </submittedName>
</protein>
<comment type="caution">
    <text evidence="3">The sequence shown here is derived from an EMBL/GenBank/DDBJ whole genome shotgun (WGS) entry which is preliminary data.</text>
</comment>
<dbReference type="EMBL" id="QGGQ01000001">
    <property type="protein sequence ID" value="PWK26112.1"/>
    <property type="molecule type" value="Genomic_DNA"/>
</dbReference>
<gene>
    <name evidence="2" type="ORF">HZY62_17570</name>
    <name evidence="3" type="ORF">LX92_00857</name>
</gene>
<evidence type="ECO:0000256" key="1">
    <source>
        <dbReference type="SAM" id="Phobius"/>
    </source>
</evidence>
<keyword evidence="1" id="KW-1133">Transmembrane helix</keyword>
<evidence type="ECO:0000313" key="4">
    <source>
        <dbReference type="Proteomes" id="UP000245667"/>
    </source>
</evidence>
<organism evidence="3 4">
    <name type="scientific">Maribacter polysiphoniae</name>
    <dbReference type="NCBI Taxonomy" id="429344"/>
    <lineage>
        <taxon>Bacteria</taxon>
        <taxon>Pseudomonadati</taxon>
        <taxon>Bacteroidota</taxon>
        <taxon>Flavobacteriia</taxon>
        <taxon>Flavobacteriales</taxon>
        <taxon>Flavobacteriaceae</taxon>
        <taxon>Maribacter</taxon>
    </lineage>
</organism>
<dbReference type="EMBL" id="JACWLN010000010">
    <property type="protein sequence ID" value="MBD1262411.1"/>
    <property type="molecule type" value="Genomic_DNA"/>
</dbReference>
<dbReference type="Proteomes" id="UP000245667">
    <property type="component" value="Unassembled WGS sequence"/>
</dbReference>
<proteinExistence type="predicted"/>
<feature type="transmembrane region" description="Helical" evidence="1">
    <location>
        <begin position="86"/>
        <end position="108"/>
    </location>
</feature>
<reference evidence="2 5" key="2">
    <citation type="submission" date="2020-07" db="EMBL/GenBank/DDBJ databases">
        <title>The draft genome sequence of Maribacter polysiphoniae KCTC 22021.</title>
        <authorList>
            <person name="Mu L."/>
        </authorList>
    </citation>
    <scope>NUCLEOTIDE SEQUENCE [LARGE SCALE GENOMIC DNA]</scope>
    <source>
        <strain evidence="2 5">KCTC 22021</strain>
    </source>
</reference>
<keyword evidence="5" id="KW-1185">Reference proteome</keyword>
<dbReference type="OrthoDB" id="1122215at2"/>
<dbReference type="Proteomes" id="UP000651837">
    <property type="component" value="Unassembled WGS sequence"/>
</dbReference>
<dbReference type="AlphaFoldDB" id="A0A316E991"/>
<keyword evidence="1" id="KW-0472">Membrane</keyword>
<accession>A0A316E991</accession>
<reference evidence="3 4" key="1">
    <citation type="submission" date="2018-05" db="EMBL/GenBank/DDBJ databases">
        <title>Genomic Encyclopedia of Archaeal and Bacterial Type Strains, Phase II (KMG-II): from individual species to whole genera.</title>
        <authorList>
            <person name="Goeker M."/>
        </authorList>
    </citation>
    <scope>NUCLEOTIDE SEQUENCE [LARGE SCALE GENOMIC DNA]</scope>
    <source>
        <strain evidence="3 4">DSM 23514</strain>
    </source>
</reference>
<feature type="transmembrane region" description="Helical" evidence="1">
    <location>
        <begin position="114"/>
        <end position="134"/>
    </location>
</feature>
<sequence length="155" mass="18037">MKKWNFKVKSNPKEIGQNLESELKSVDGLVFNLKRDRKNAIKFKMRKRIQYAWYLIYLNNVIVDGKLSKTDIENETDVEILFSQHFLWKSVIFTYAFLILGLLIGLILGKISGVSTYLFGALIIAMGILLWNTVQKKYQRNVQEYKTLISEILGI</sequence>
<keyword evidence="1" id="KW-0812">Transmembrane</keyword>
<evidence type="ECO:0000313" key="5">
    <source>
        <dbReference type="Proteomes" id="UP000651837"/>
    </source>
</evidence>
<evidence type="ECO:0000313" key="3">
    <source>
        <dbReference type="EMBL" id="PWK26112.1"/>
    </source>
</evidence>
<evidence type="ECO:0000313" key="2">
    <source>
        <dbReference type="EMBL" id="MBD1262411.1"/>
    </source>
</evidence>